<evidence type="ECO:0000256" key="3">
    <source>
        <dbReference type="SAM" id="SignalP"/>
    </source>
</evidence>
<feature type="disulfide bond" evidence="1">
    <location>
        <begin position="345"/>
        <end position="358"/>
    </location>
</feature>
<proteinExistence type="predicted"/>
<dbReference type="Gene3D" id="1.10.10.1940">
    <property type="match status" value="1"/>
</dbReference>
<evidence type="ECO:0000256" key="2">
    <source>
        <dbReference type="SAM" id="Coils"/>
    </source>
</evidence>
<dbReference type="PANTHER" id="PTHR21724:SF109">
    <property type="entry name" value="SHKT DOMAIN-CONTAINING PROTEIN"/>
    <property type="match status" value="1"/>
</dbReference>
<feature type="chain" id="PRO_5029790957" description="ShKT domain-containing protein" evidence="3">
    <location>
        <begin position="16"/>
        <end position="367"/>
    </location>
</feature>
<reference evidence="5" key="1">
    <citation type="submission" date="2021-01" db="UniProtKB">
        <authorList>
            <consortium name="EnsemblMetazoa"/>
        </authorList>
    </citation>
    <scope>IDENTIFICATION</scope>
</reference>
<evidence type="ECO:0000259" key="4">
    <source>
        <dbReference type="PROSITE" id="PS51670"/>
    </source>
</evidence>
<dbReference type="OrthoDB" id="5945392at2759"/>
<keyword evidence="6" id="KW-1185">Reference proteome</keyword>
<dbReference type="PANTHER" id="PTHR21724">
    <property type="entry name" value="SHKT DOMAIN-CONTAINING PROTEIN"/>
    <property type="match status" value="1"/>
</dbReference>
<evidence type="ECO:0000313" key="5">
    <source>
        <dbReference type="EnsemblMetazoa" id="CLYHEMP001508.1"/>
    </source>
</evidence>
<feature type="domain" description="ShKT" evidence="4">
    <location>
        <begin position="326"/>
        <end position="361"/>
    </location>
</feature>
<protein>
    <recommendedName>
        <fullName evidence="4">ShKT domain-containing protein</fullName>
    </recommendedName>
</protein>
<dbReference type="Gene3D" id="1.10.10.1870">
    <property type="entry name" value="ShTK domain-like"/>
    <property type="match status" value="1"/>
</dbReference>
<feature type="coiled-coil region" evidence="2">
    <location>
        <begin position="18"/>
        <end position="72"/>
    </location>
</feature>
<dbReference type="InterPro" id="IPR003582">
    <property type="entry name" value="ShKT_dom"/>
</dbReference>
<name>A0A7M5TT88_9CNID</name>
<feature type="domain" description="ShKT" evidence="4">
    <location>
        <begin position="282"/>
        <end position="320"/>
    </location>
</feature>
<comment type="caution">
    <text evidence="1">Lacks conserved residue(s) required for the propagation of feature annotation.</text>
</comment>
<dbReference type="Proteomes" id="UP000594262">
    <property type="component" value="Unplaced"/>
</dbReference>
<dbReference type="SMART" id="SM00254">
    <property type="entry name" value="ShKT"/>
    <property type="match status" value="4"/>
</dbReference>
<feature type="disulfide bond" evidence="1">
    <location>
        <begin position="336"/>
        <end position="354"/>
    </location>
</feature>
<feature type="signal peptide" evidence="3">
    <location>
        <begin position="1"/>
        <end position="15"/>
    </location>
</feature>
<accession>A0A7M5TT88</accession>
<dbReference type="PROSITE" id="PS51670">
    <property type="entry name" value="SHKT"/>
    <property type="match status" value="3"/>
</dbReference>
<dbReference type="Pfam" id="PF01549">
    <property type="entry name" value="ShK"/>
    <property type="match status" value="4"/>
</dbReference>
<keyword evidence="2" id="KW-0175">Coiled coil</keyword>
<sequence>MKLFAFISFLSLAHALSKNEIENIRKELNAELTQLEDENTKRANNQVASVVKSDQDAEIDALLRQLTKKEKADGSKDILRQINLDKKDSSKNDLWITMEKAKIDRDEANSKRSTLDKEKAKELLEHHFDKTGKRSQDNQAAASLDALSKLLMNEEKKSEKREVVSDFGRYIPPEKCNDQRSDCHTYKEYCETPEYRLMMRERCPFTCGACMKCLPDKWPAKYCKRIVKLAMCNVDRFKDRIRENCFDSCGFCRANAPPACSFDPEGCCWDGKRFAKDGCRNCADNKQIKNICERLKMECTNKYSPGKYMKEHCPVTCGFCNPKKECHDTFRFRKECKTWAAKGECEVGATKSICPRSCNACADQKNQ</sequence>
<organism evidence="5 6">
    <name type="scientific">Clytia hemisphaerica</name>
    <dbReference type="NCBI Taxonomy" id="252671"/>
    <lineage>
        <taxon>Eukaryota</taxon>
        <taxon>Metazoa</taxon>
        <taxon>Cnidaria</taxon>
        <taxon>Hydrozoa</taxon>
        <taxon>Hydroidolina</taxon>
        <taxon>Leptothecata</taxon>
        <taxon>Obeliida</taxon>
        <taxon>Clytiidae</taxon>
        <taxon>Clytia</taxon>
    </lineage>
</organism>
<dbReference type="GeneID" id="136800654"/>
<feature type="domain" description="ShKT" evidence="4">
    <location>
        <begin position="176"/>
        <end position="213"/>
    </location>
</feature>
<dbReference type="EnsemblMetazoa" id="CLYHEMT001508.1">
    <property type="protein sequence ID" value="CLYHEMP001508.1"/>
    <property type="gene ID" value="CLYHEMG001508"/>
</dbReference>
<evidence type="ECO:0000313" key="6">
    <source>
        <dbReference type="Proteomes" id="UP000594262"/>
    </source>
</evidence>
<evidence type="ECO:0000256" key="1">
    <source>
        <dbReference type="PROSITE-ProRule" id="PRU01005"/>
    </source>
</evidence>
<keyword evidence="1" id="KW-1015">Disulfide bond</keyword>
<dbReference type="RefSeq" id="XP_066913406.1">
    <property type="nucleotide sequence ID" value="XM_067057305.1"/>
</dbReference>
<keyword evidence="3" id="KW-0732">Signal</keyword>
<dbReference type="AlphaFoldDB" id="A0A7M5TT88"/>